<dbReference type="HOGENOM" id="CLU_048643_3_3_1"/>
<feature type="transmembrane region" description="Helical" evidence="13">
    <location>
        <begin position="121"/>
        <end position="138"/>
    </location>
</feature>
<evidence type="ECO:0000313" key="14">
    <source>
        <dbReference type="EnsemblMetazoa" id="SMAR010902-PA"/>
    </source>
</evidence>
<keyword evidence="9 13" id="KW-1133">Transmembrane helix</keyword>
<comment type="function">
    <text evidence="13">Mediates sugar transport across membranes.</text>
</comment>
<evidence type="ECO:0000256" key="2">
    <source>
        <dbReference type="ARBA" id="ARBA00004653"/>
    </source>
</evidence>
<keyword evidence="6 13" id="KW-0762">Sugar transport</keyword>
<evidence type="ECO:0000256" key="9">
    <source>
        <dbReference type="ARBA" id="ARBA00022989"/>
    </source>
</evidence>
<feature type="transmembrane region" description="Helical" evidence="13">
    <location>
        <begin position="182"/>
        <end position="201"/>
    </location>
</feature>
<evidence type="ECO:0000256" key="7">
    <source>
        <dbReference type="ARBA" id="ARBA00022692"/>
    </source>
</evidence>
<evidence type="ECO:0000256" key="13">
    <source>
        <dbReference type="RuleBase" id="RU910715"/>
    </source>
</evidence>
<evidence type="ECO:0000313" key="15">
    <source>
        <dbReference type="Proteomes" id="UP000014500"/>
    </source>
</evidence>
<dbReference type="PANTHER" id="PTHR10791:SF112">
    <property type="entry name" value="SUGAR TRANSPORTER SWEET1"/>
    <property type="match status" value="1"/>
</dbReference>
<reference evidence="14" key="2">
    <citation type="submission" date="2015-02" db="UniProtKB">
        <authorList>
            <consortium name="EnsemblMetazoa"/>
        </authorList>
    </citation>
    <scope>IDENTIFICATION</scope>
</reference>
<feature type="transmembrane region" description="Helical" evidence="13">
    <location>
        <begin position="207"/>
        <end position="228"/>
    </location>
</feature>
<proteinExistence type="inferred from homology"/>
<dbReference type="PhylomeDB" id="T1JAX8"/>
<keyword evidence="5" id="KW-1003">Cell membrane</keyword>
<keyword evidence="15" id="KW-1185">Reference proteome</keyword>
<comment type="function">
    <text evidence="12">Mediates both low-affinity uptake and efflux of sugar across the membrane.</text>
</comment>
<dbReference type="Pfam" id="PF03083">
    <property type="entry name" value="MtN3_slv"/>
    <property type="match status" value="2"/>
</dbReference>
<name>T1JAX8_STRMM</name>
<comment type="subcellular location">
    <subcellularLocation>
        <location evidence="1 13">Cell membrane</location>
        <topology evidence="1 13">Multi-pass membrane protein</topology>
    </subcellularLocation>
    <subcellularLocation>
        <location evidence="2">Golgi apparatus membrane</location>
        <topology evidence="2">Multi-pass membrane protein</topology>
    </subcellularLocation>
</comment>
<dbReference type="GO" id="GO:0000139">
    <property type="term" value="C:Golgi membrane"/>
    <property type="evidence" value="ECO:0007669"/>
    <property type="project" value="UniProtKB-SubCell"/>
</dbReference>
<evidence type="ECO:0000256" key="10">
    <source>
        <dbReference type="ARBA" id="ARBA00023034"/>
    </source>
</evidence>
<protein>
    <recommendedName>
        <fullName evidence="13">Sugar transporter SWEET</fullName>
    </recommendedName>
</protein>
<feature type="transmembrane region" description="Helical" evidence="13">
    <location>
        <begin position="65"/>
        <end position="83"/>
    </location>
</feature>
<evidence type="ECO:0000256" key="11">
    <source>
        <dbReference type="ARBA" id="ARBA00023136"/>
    </source>
</evidence>
<comment type="similarity">
    <text evidence="3 13">Belongs to the SWEET sugar transporter family.</text>
</comment>
<evidence type="ECO:0000256" key="1">
    <source>
        <dbReference type="ARBA" id="ARBA00004651"/>
    </source>
</evidence>
<evidence type="ECO:0000256" key="12">
    <source>
        <dbReference type="ARBA" id="ARBA00055578"/>
    </source>
</evidence>
<dbReference type="eggNOG" id="KOG1623">
    <property type="taxonomic scope" value="Eukaryota"/>
</dbReference>
<keyword evidence="8" id="KW-0677">Repeat</keyword>
<dbReference type="InterPro" id="IPR004316">
    <property type="entry name" value="SWEET_rpt"/>
</dbReference>
<evidence type="ECO:0000256" key="5">
    <source>
        <dbReference type="ARBA" id="ARBA00022475"/>
    </source>
</evidence>
<organism evidence="14 15">
    <name type="scientific">Strigamia maritima</name>
    <name type="common">European centipede</name>
    <name type="synonym">Geophilus maritimus</name>
    <dbReference type="NCBI Taxonomy" id="126957"/>
    <lineage>
        <taxon>Eukaryota</taxon>
        <taxon>Metazoa</taxon>
        <taxon>Ecdysozoa</taxon>
        <taxon>Arthropoda</taxon>
        <taxon>Myriapoda</taxon>
        <taxon>Chilopoda</taxon>
        <taxon>Pleurostigmophora</taxon>
        <taxon>Geophilomorpha</taxon>
        <taxon>Linotaeniidae</taxon>
        <taxon>Strigamia</taxon>
    </lineage>
</organism>
<keyword evidence="11 13" id="KW-0472">Membrane</keyword>
<dbReference type="FunFam" id="1.20.1280.290:FF:000010">
    <property type="entry name" value="Sugar transporter SWEET"/>
    <property type="match status" value="1"/>
</dbReference>
<dbReference type="EMBL" id="JH432007">
    <property type="status" value="NOT_ANNOTATED_CDS"/>
    <property type="molecule type" value="Genomic_DNA"/>
</dbReference>
<evidence type="ECO:0000256" key="3">
    <source>
        <dbReference type="ARBA" id="ARBA00007809"/>
    </source>
</evidence>
<dbReference type="FunFam" id="1.20.1280.290:FF:000004">
    <property type="entry name" value="Sugar transporter SWEET"/>
    <property type="match status" value="1"/>
</dbReference>
<reference evidence="15" key="1">
    <citation type="submission" date="2011-05" db="EMBL/GenBank/DDBJ databases">
        <authorList>
            <person name="Richards S.R."/>
            <person name="Qu J."/>
            <person name="Jiang H."/>
            <person name="Jhangiani S.N."/>
            <person name="Agravi P."/>
            <person name="Goodspeed R."/>
            <person name="Gross S."/>
            <person name="Mandapat C."/>
            <person name="Jackson L."/>
            <person name="Mathew T."/>
            <person name="Pu L."/>
            <person name="Thornton R."/>
            <person name="Saada N."/>
            <person name="Wilczek-Boney K.B."/>
            <person name="Lee S."/>
            <person name="Kovar C."/>
            <person name="Wu Y."/>
            <person name="Scherer S.E."/>
            <person name="Worley K.C."/>
            <person name="Muzny D.M."/>
            <person name="Gibbs R."/>
        </authorList>
    </citation>
    <scope>NUCLEOTIDE SEQUENCE</scope>
    <source>
        <strain evidence="15">Brora</strain>
    </source>
</reference>
<feature type="transmembrane region" description="Helical" evidence="13">
    <location>
        <begin position="150"/>
        <end position="170"/>
    </location>
</feature>
<accession>T1JAX8</accession>
<dbReference type="AlphaFoldDB" id="T1JAX8"/>
<dbReference type="EnsemblMetazoa" id="SMAR010902-RA">
    <property type="protein sequence ID" value="SMAR010902-PA"/>
    <property type="gene ID" value="SMAR010902"/>
</dbReference>
<dbReference type="PANTHER" id="PTHR10791">
    <property type="entry name" value="RAG1-ACTIVATING PROTEIN 1"/>
    <property type="match status" value="1"/>
</dbReference>
<dbReference type="Proteomes" id="UP000014500">
    <property type="component" value="Unassembled WGS sequence"/>
</dbReference>
<evidence type="ECO:0000256" key="8">
    <source>
        <dbReference type="ARBA" id="ARBA00022737"/>
    </source>
</evidence>
<dbReference type="Gene3D" id="1.20.1280.290">
    <property type="match status" value="2"/>
</dbReference>
<evidence type="ECO:0000256" key="4">
    <source>
        <dbReference type="ARBA" id="ARBA00022448"/>
    </source>
</evidence>
<dbReference type="GO" id="GO:0051119">
    <property type="term" value="F:sugar transmembrane transporter activity"/>
    <property type="evidence" value="ECO:0007669"/>
    <property type="project" value="InterPro"/>
</dbReference>
<dbReference type="OMA" id="CSLWLRY"/>
<feature type="transmembrane region" description="Helical" evidence="13">
    <location>
        <begin position="89"/>
        <end position="109"/>
    </location>
</feature>
<evidence type="ECO:0000256" key="6">
    <source>
        <dbReference type="ARBA" id="ARBA00022597"/>
    </source>
</evidence>
<dbReference type="InterPro" id="IPR047664">
    <property type="entry name" value="SWEET"/>
</dbReference>
<dbReference type="GO" id="GO:0005886">
    <property type="term" value="C:plasma membrane"/>
    <property type="evidence" value="ECO:0007669"/>
    <property type="project" value="UniProtKB-SubCell"/>
</dbReference>
<keyword evidence="7 13" id="KW-0812">Transmembrane</keyword>
<keyword evidence="4 13" id="KW-0813">Transport</keyword>
<sequence>MFLSDKYFESYVRLPHYDKKMGYSWNLNDFVELTATIATILTFFSGIGICLTIKRKRDTTEVSAFPFLAGVINCSLWLKYGILQRDRTLMTVNSVGLFLQIIYAVFYYWYSSNKSYIKKMFLVTALILFPILLYLKYFATDLIVATQTSGLVACCASIIFCASPLAGLAVVCKTKNAESLPFTLILMTLVMSLLWFLYGVLHDDYFIQVPNVLGACLAAFQLFLFYIFPRHPTTKADTY</sequence>
<keyword evidence="10" id="KW-0333">Golgi apparatus</keyword>
<feature type="transmembrane region" description="Helical" evidence="13">
    <location>
        <begin position="33"/>
        <end position="53"/>
    </location>
</feature>